<dbReference type="GO" id="GO:0005634">
    <property type="term" value="C:nucleus"/>
    <property type="evidence" value="ECO:0007669"/>
    <property type="project" value="UniProtKB-SubCell"/>
</dbReference>
<comment type="similarity">
    <text evidence="2">Belongs to the rad17/RAD24 family.</text>
</comment>
<evidence type="ECO:0000256" key="8">
    <source>
        <dbReference type="SAM" id="MobiDB-lite"/>
    </source>
</evidence>
<evidence type="ECO:0000256" key="1">
    <source>
        <dbReference type="ARBA" id="ARBA00004123"/>
    </source>
</evidence>
<dbReference type="GO" id="GO:0003682">
    <property type="term" value="F:chromatin binding"/>
    <property type="evidence" value="ECO:0007669"/>
    <property type="project" value="TreeGrafter"/>
</dbReference>
<dbReference type="GO" id="GO:0000077">
    <property type="term" value="P:DNA damage checkpoint signaling"/>
    <property type="evidence" value="ECO:0007669"/>
    <property type="project" value="TreeGrafter"/>
</dbReference>
<evidence type="ECO:0000256" key="4">
    <source>
        <dbReference type="ARBA" id="ARBA00022763"/>
    </source>
</evidence>
<dbReference type="Pfam" id="PF03215">
    <property type="entry name" value="Rad17"/>
    <property type="match status" value="1"/>
</dbReference>
<keyword evidence="4" id="KW-0227">DNA damage</keyword>
<dbReference type="GO" id="GO:0006281">
    <property type="term" value="P:DNA repair"/>
    <property type="evidence" value="ECO:0007669"/>
    <property type="project" value="InterPro"/>
</dbReference>
<dbReference type="InterPro" id="IPR027417">
    <property type="entry name" value="P-loop_NTPase"/>
</dbReference>
<evidence type="ECO:0008006" key="11">
    <source>
        <dbReference type="Google" id="ProtNLM"/>
    </source>
</evidence>
<accession>A0AA38HXT4</accession>
<dbReference type="AlphaFoldDB" id="A0AA38HXT4"/>
<dbReference type="EMBL" id="JALNTZ010000007">
    <property type="protein sequence ID" value="KAJ3644846.1"/>
    <property type="molecule type" value="Genomic_DNA"/>
</dbReference>
<dbReference type="InterPro" id="IPR004582">
    <property type="entry name" value="Checkpoint_prot_Rad17_Rad24"/>
</dbReference>
<keyword evidence="5" id="KW-0067">ATP-binding</keyword>
<evidence type="ECO:0000256" key="6">
    <source>
        <dbReference type="ARBA" id="ARBA00023242"/>
    </source>
</evidence>
<feature type="compositionally biased region" description="Basic residues" evidence="8">
    <location>
        <begin position="299"/>
        <end position="309"/>
    </location>
</feature>
<dbReference type="SUPFAM" id="SSF52540">
    <property type="entry name" value="P-loop containing nucleoside triphosphate hydrolases"/>
    <property type="match status" value="1"/>
</dbReference>
<protein>
    <recommendedName>
        <fullName evidence="11">Cell cycle checkpoint protein RAD17</fullName>
    </recommendedName>
</protein>
<name>A0AA38HXT4_9CUCU</name>
<dbReference type="Proteomes" id="UP001168821">
    <property type="component" value="Unassembled WGS sequence"/>
</dbReference>
<keyword evidence="3" id="KW-0547">Nucleotide-binding</keyword>
<comment type="subcellular location">
    <subcellularLocation>
        <location evidence="1">Nucleus</location>
    </subcellularLocation>
</comment>
<dbReference type="Gene3D" id="3.40.50.300">
    <property type="entry name" value="P-loop containing nucleotide triphosphate hydrolases"/>
    <property type="match status" value="1"/>
</dbReference>
<evidence type="ECO:0000256" key="3">
    <source>
        <dbReference type="ARBA" id="ARBA00022741"/>
    </source>
</evidence>
<evidence type="ECO:0000313" key="10">
    <source>
        <dbReference type="Proteomes" id="UP001168821"/>
    </source>
</evidence>
<proteinExistence type="inferred from homology"/>
<evidence type="ECO:0000256" key="5">
    <source>
        <dbReference type="ARBA" id="ARBA00022840"/>
    </source>
</evidence>
<keyword evidence="10" id="KW-1185">Reference proteome</keyword>
<feature type="region of interest" description="Disordered" evidence="8">
    <location>
        <begin position="296"/>
        <end position="318"/>
    </location>
</feature>
<sequence length="469" mass="53176">MKKGAKKWLGLQFDFEENSKTIPSTNCTTVEVKKSKSDLSALKKRTFNFQLHLKPKIVTDLAVHSKKIGEVESWLQLNVINRPKNSVCNQTASFLLICGPTGSGKTATIQVLCKKLGIDISEWTNPVDQEFDFYRGVNQVTGFTEFLTESKWNSLFSVSDKKIILVEDFPNALVRKSEDFGAVLEECYYKGNYPIVFICTDSNDSKMNLSEKLFTQDLRNKYKIVEISFNACAMTLLRNALKRAHNLVQDNLDLFKTPSPETVNAIIATSMGDIKCAINQYYFASLLGTADLPTVSTKKPQKTGTKRKRTETSSSVQSMSRDQTLGLFHGVGKVLNPKRVETGGSWRLNCDLQKLIDEFSTQPTSFIAFLFENYVKYYGNLDDVCAAAEILSLSQTFLEKWVDRQDVLPFSLWVAVMGLMIHNEHRVMKWTPITGPKKTQKKVSERDVTDLYYRNIINNVENSRFDVTV</sequence>
<dbReference type="GO" id="GO:0003689">
    <property type="term" value="F:DNA clamp loader activity"/>
    <property type="evidence" value="ECO:0007669"/>
    <property type="project" value="TreeGrafter"/>
</dbReference>
<dbReference type="GO" id="GO:0033314">
    <property type="term" value="P:mitotic DNA replication checkpoint signaling"/>
    <property type="evidence" value="ECO:0007669"/>
    <property type="project" value="TreeGrafter"/>
</dbReference>
<reference evidence="9" key="1">
    <citation type="journal article" date="2023" name="G3 (Bethesda)">
        <title>Whole genome assemblies of Zophobas morio and Tenebrio molitor.</title>
        <authorList>
            <person name="Kaur S."/>
            <person name="Stinson S.A."/>
            <person name="diCenzo G.C."/>
        </authorList>
    </citation>
    <scope>NUCLEOTIDE SEQUENCE</scope>
    <source>
        <strain evidence="9">QUZm001</strain>
    </source>
</reference>
<evidence type="ECO:0000256" key="7">
    <source>
        <dbReference type="ARBA" id="ARBA00023306"/>
    </source>
</evidence>
<dbReference type="PANTHER" id="PTHR12172">
    <property type="entry name" value="CELL CYCLE CHECKPOINT PROTEIN RAD17"/>
    <property type="match status" value="1"/>
</dbReference>
<keyword evidence="6" id="KW-0539">Nucleus</keyword>
<comment type="caution">
    <text evidence="9">The sequence shown here is derived from an EMBL/GenBank/DDBJ whole genome shotgun (WGS) entry which is preliminary data.</text>
</comment>
<evidence type="ECO:0000313" key="9">
    <source>
        <dbReference type="EMBL" id="KAJ3644846.1"/>
    </source>
</evidence>
<organism evidence="9 10">
    <name type="scientific">Zophobas morio</name>
    <dbReference type="NCBI Taxonomy" id="2755281"/>
    <lineage>
        <taxon>Eukaryota</taxon>
        <taxon>Metazoa</taxon>
        <taxon>Ecdysozoa</taxon>
        <taxon>Arthropoda</taxon>
        <taxon>Hexapoda</taxon>
        <taxon>Insecta</taxon>
        <taxon>Pterygota</taxon>
        <taxon>Neoptera</taxon>
        <taxon>Endopterygota</taxon>
        <taxon>Coleoptera</taxon>
        <taxon>Polyphaga</taxon>
        <taxon>Cucujiformia</taxon>
        <taxon>Tenebrionidae</taxon>
        <taxon>Zophobas</taxon>
    </lineage>
</organism>
<gene>
    <name evidence="9" type="ORF">Zmor_022547</name>
</gene>
<dbReference type="PANTHER" id="PTHR12172:SF0">
    <property type="entry name" value="CELL CYCLE CHECKPOINT PROTEIN RAD17"/>
    <property type="match status" value="1"/>
</dbReference>
<dbReference type="GO" id="GO:0005524">
    <property type="term" value="F:ATP binding"/>
    <property type="evidence" value="ECO:0007669"/>
    <property type="project" value="UniProtKB-KW"/>
</dbReference>
<keyword evidence="7" id="KW-0131">Cell cycle</keyword>
<evidence type="ECO:0000256" key="2">
    <source>
        <dbReference type="ARBA" id="ARBA00006168"/>
    </source>
</evidence>